<keyword evidence="2" id="KW-1185">Reference proteome</keyword>
<gene>
    <name evidence="1" type="ORF">Apostate_187</name>
</gene>
<evidence type="ECO:0000313" key="2">
    <source>
        <dbReference type="Proteomes" id="UP000437454"/>
    </source>
</evidence>
<dbReference type="EMBL" id="MN723850">
    <property type="protein sequence ID" value="QGZ15776.1"/>
    <property type="molecule type" value="Genomic_DNA"/>
</dbReference>
<name>A0A6B9JBM3_9CAUD</name>
<sequence>MKFEQPDDIQLDGLAERLDGLEETWVMR</sequence>
<protein>
    <submittedName>
        <fullName evidence="1">Uncharacterized protein</fullName>
    </submittedName>
</protein>
<accession>A0A6B9JBM3</accession>
<dbReference type="Proteomes" id="UP000437454">
    <property type="component" value="Segment"/>
</dbReference>
<evidence type="ECO:0000313" key="1">
    <source>
        <dbReference type="EMBL" id="QGZ15776.1"/>
    </source>
</evidence>
<organism evidence="1 2">
    <name type="scientific">Acinetobacter phage vB_AbaM_Apostate</name>
    <dbReference type="NCBI Taxonomy" id="2686308"/>
    <lineage>
        <taxon>Viruses</taxon>
        <taxon>Duplodnaviria</taxon>
        <taxon>Heunggongvirae</taxon>
        <taxon>Uroviricota</taxon>
        <taxon>Caudoviricetes</taxon>
        <taxon>Pantevenvirales</taxon>
        <taxon>Straboviridae</taxon>
        <taxon>Twarogvirinae</taxon>
        <taxon>Lazarusvirus</taxon>
        <taxon>Lazarusvirus apostate</taxon>
    </lineage>
</organism>
<reference evidence="1 2" key="1">
    <citation type="submission" date="2019-11" db="EMBL/GenBank/DDBJ databases">
        <authorList>
            <person name="Shneider M.M."/>
            <person name="Evseev P.V."/>
            <person name="Timoshina O.Y."/>
            <person name="Mikhailova Y.V."/>
            <person name="Shelenkov A.A."/>
            <person name="Yanushevich Y."/>
            <person name="Shagin D.A."/>
            <person name="Popova A.V."/>
            <person name="Miroshnikov K.A."/>
        </authorList>
    </citation>
    <scope>NUCLEOTIDE SEQUENCE [LARGE SCALE GENOMIC DNA]</scope>
</reference>
<proteinExistence type="predicted"/>